<evidence type="ECO:0000313" key="3">
    <source>
        <dbReference type="Proteomes" id="UP001470230"/>
    </source>
</evidence>
<sequence length="259" mass="28771">MSTAASSRMTSQASSRMTSQASSRMTSQASSRMTSRTKKSKKGKGKGKGKKEEEDQIRESLIPEVRKRFTYLFEIYDPENQGIILAEDFPDLVRSLGLCPTNAKMQELADLCRDKPGVDFENNLVEQNLTPLVIDVMVNPNHELAPPSNELLTLALKSLDIEHKGHLTEGDFRTQLASNGEALNPEEIEPALDEAINPKTGLIEFDRYAGKMLYDSRLSYQPKHPEVLEANEPATHQDNPGDTVSADTPHEFANLTEPT</sequence>
<dbReference type="PANTHER" id="PTHR46763:SF1">
    <property type="entry name" value="DYNEIN REGULATORY COMPLEX PROTEIN 8"/>
    <property type="match status" value="1"/>
</dbReference>
<feature type="region of interest" description="Disordered" evidence="1">
    <location>
        <begin position="227"/>
        <end position="259"/>
    </location>
</feature>
<dbReference type="InterPro" id="IPR011992">
    <property type="entry name" value="EF-hand-dom_pair"/>
</dbReference>
<dbReference type="Proteomes" id="UP001470230">
    <property type="component" value="Unassembled WGS sequence"/>
</dbReference>
<feature type="region of interest" description="Disordered" evidence="1">
    <location>
        <begin position="1"/>
        <end position="56"/>
    </location>
</feature>
<proteinExistence type="predicted"/>
<keyword evidence="3" id="KW-1185">Reference proteome</keyword>
<evidence type="ECO:0000256" key="1">
    <source>
        <dbReference type="SAM" id="MobiDB-lite"/>
    </source>
</evidence>
<name>A0ABR2IYF9_9EUKA</name>
<protein>
    <submittedName>
        <fullName evidence="2">Dynein regulatory complex protein 8</fullName>
    </submittedName>
</protein>
<comment type="caution">
    <text evidence="2">The sequence shown here is derived from an EMBL/GenBank/DDBJ whole genome shotgun (WGS) entry which is preliminary data.</text>
</comment>
<gene>
    <name evidence="2" type="ORF">M9Y10_008575</name>
</gene>
<feature type="compositionally biased region" description="Basic residues" evidence="1">
    <location>
        <begin position="35"/>
        <end position="49"/>
    </location>
</feature>
<dbReference type="EMBL" id="JAPFFF010000014">
    <property type="protein sequence ID" value="KAK8870688.1"/>
    <property type="molecule type" value="Genomic_DNA"/>
</dbReference>
<evidence type="ECO:0000313" key="2">
    <source>
        <dbReference type="EMBL" id="KAK8870688.1"/>
    </source>
</evidence>
<dbReference type="SUPFAM" id="SSF47473">
    <property type="entry name" value="EF-hand"/>
    <property type="match status" value="1"/>
</dbReference>
<dbReference type="PANTHER" id="PTHR46763">
    <property type="entry name" value="DYNEIN REGULATORY COMPLEX PROTEIN 8"/>
    <property type="match status" value="1"/>
</dbReference>
<feature type="compositionally biased region" description="Polar residues" evidence="1">
    <location>
        <begin position="1"/>
        <end position="34"/>
    </location>
</feature>
<accession>A0ABR2IYF9</accession>
<organism evidence="2 3">
    <name type="scientific">Tritrichomonas musculus</name>
    <dbReference type="NCBI Taxonomy" id="1915356"/>
    <lineage>
        <taxon>Eukaryota</taxon>
        <taxon>Metamonada</taxon>
        <taxon>Parabasalia</taxon>
        <taxon>Tritrichomonadida</taxon>
        <taxon>Tritrichomonadidae</taxon>
        <taxon>Tritrichomonas</taxon>
    </lineage>
</organism>
<reference evidence="2 3" key="1">
    <citation type="submission" date="2024-04" db="EMBL/GenBank/DDBJ databases">
        <title>Tritrichomonas musculus Genome.</title>
        <authorList>
            <person name="Alves-Ferreira E."/>
            <person name="Grigg M."/>
            <person name="Lorenzi H."/>
            <person name="Galac M."/>
        </authorList>
    </citation>
    <scope>NUCLEOTIDE SEQUENCE [LARGE SCALE GENOMIC DNA]</scope>
    <source>
        <strain evidence="2 3">EAF2021</strain>
    </source>
</reference>
<feature type="compositionally biased region" description="Polar residues" evidence="1">
    <location>
        <begin position="234"/>
        <end position="246"/>
    </location>
</feature>
<dbReference type="Gene3D" id="1.10.238.10">
    <property type="entry name" value="EF-hand"/>
    <property type="match status" value="1"/>
</dbReference>